<protein>
    <submittedName>
        <fullName evidence="2">Uncharacterized protein</fullName>
    </submittedName>
</protein>
<accession>A0A3S0NEI4</accession>
<reference evidence="2" key="1">
    <citation type="submission" date="2018-12" db="EMBL/GenBank/DDBJ databases">
        <authorList>
            <person name="Jadhav K."/>
            <person name="Kushwaha B."/>
            <person name="Jadhav I."/>
        </authorList>
    </citation>
    <scope>NUCLEOTIDE SEQUENCE [LARGE SCALE GENOMIC DNA]</scope>
    <source>
        <strain evidence="2">SBS 10</strain>
    </source>
</reference>
<feature type="region of interest" description="Disordered" evidence="1">
    <location>
        <begin position="1"/>
        <end position="38"/>
    </location>
</feature>
<evidence type="ECO:0000313" key="2">
    <source>
        <dbReference type="EMBL" id="RUA23098.1"/>
    </source>
</evidence>
<name>A0A3S0NEI4_9GAMM</name>
<evidence type="ECO:0000256" key="1">
    <source>
        <dbReference type="SAM" id="MobiDB-lite"/>
    </source>
</evidence>
<gene>
    <name evidence="2" type="ORF">DSL92_01315</name>
</gene>
<dbReference type="EMBL" id="RXHI01000003">
    <property type="protein sequence ID" value="RUA23098.1"/>
    <property type="molecule type" value="Genomic_DNA"/>
</dbReference>
<comment type="caution">
    <text evidence="2">The sequence shown here is derived from an EMBL/GenBank/DDBJ whole genome shotgun (WGS) entry which is preliminary data.</text>
</comment>
<organism evidence="2">
    <name type="scientific">Billgrantia gudaonensis</name>
    <dbReference type="NCBI Taxonomy" id="376427"/>
    <lineage>
        <taxon>Bacteria</taxon>
        <taxon>Pseudomonadati</taxon>
        <taxon>Pseudomonadota</taxon>
        <taxon>Gammaproteobacteria</taxon>
        <taxon>Oceanospirillales</taxon>
        <taxon>Halomonadaceae</taxon>
        <taxon>Billgrantia</taxon>
    </lineage>
</organism>
<sequence>MGAGINAEPMPASSEADQRQLPPSQPVPGGEVEGAPPWNLRYGLDQFSHLAEVLRSADRRQLIPVRWRRWSPTSLAAG</sequence>
<feature type="compositionally biased region" description="Low complexity" evidence="1">
    <location>
        <begin position="27"/>
        <end position="37"/>
    </location>
</feature>
<dbReference type="AlphaFoldDB" id="A0A3S0NEI4"/>
<proteinExistence type="predicted"/>